<dbReference type="PROSITE" id="PS01117">
    <property type="entry name" value="HTH_MARR_1"/>
    <property type="match status" value="1"/>
</dbReference>
<reference evidence="5" key="1">
    <citation type="submission" date="2021-11" db="EMBL/GenBank/DDBJ databases">
        <authorList>
            <person name="Rodrigo-Torres L."/>
            <person name="Arahal R. D."/>
            <person name="Lucena T."/>
        </authorList>
    </citation>
    <scope>NUCLEOTIDE SEQUENCE</scope>
    <source>
        <strain evidence="5">CECT 7928</strain>
    </source>
</reference>
<keyword evidence="3" id="KW-0804">Transcription</keyword>
<organism evidence="5 6">
    <name type="scientific">Vibrio marisflavi CECT 7928</name>
    <dbReference type="NCBI Taxonomy" id="634439"/>
    <lineage>
        <taxon>Bacteria</taxon>
        <taxon>Pseudomonadati</taxon>
        <taxon>Pseudomonadota</taxon>
        <taxon>Gammaproteobacteria</taxon>
        <taxon>Vibrionales</taxon>
        <taxon>Vibrionaceae</taxon>
        <taxon>Vibrio</taxon>
    </lineage>
</organism>
<keyword evidence="1" id="KW-0805">Transcription regulation</keyword>
<dbReference type="RefSeq" id="WP_237359804.1">
    <property type="nucleotide sequence ID" value="NZ_CAKLDM010000001.1"/>
</dbReference>
<dbReference type="PROSITE" id="PS50995">
    <property type="entry name" value="HTH_MARR_2"/>
    <property type="match status" value="1"/>
</dbReference>
<dbReference type="Pfam" id="PF01047">
    <property type="entry name" value="MarR"/>
    <property type="match status" value="1"/>
</dbReference>
<evidence type="ECO:0000313" key="6">
    <source>
        <dbReference type="Proteomes" id="UP000838748"/>
    </source>
</evidence>
<keyword evidence="2" id="KW-0238">DNA-binding</keyword>
<dbReference type="InterPro" id="IPR000835">
    <property type="entry name" value="HTH_MarR-typ"/>
</dbReference>
<evidence type="ECO:0000256" key="3">
    <source>
        <dbReference type="ARBA" id="ARBA00023163"/>
    </source>
</evidence>
<sequence length="141" mass="15856">MNSSPLSDSIFEIVHSYKVAMRRALKAKELGLNKMYVKCLSFIHASENCTANDIVSHFGRDKAQIARLIKDMIENGWLTKSPDPNDKRSQLLVLTTEGQELAIRVLDAQSALQTKMQHNLTDEEIALFKKIAGKVSENLKL</sequence>
<feature type="domain" description="HTH marR-type" evidence="4">
    <location>
        <begin position="3"/>
        <end position="137"/>
    </location>
</feature>
<comment type="caution">
    <text evidence="5">The sequence shown here is derived from an EMBL/GenBank/DDBJ whole genome shotgun (WGS) entry which is preliminary data.</text>
</comment>
<dbReference type="Proteomes" id="UP000838748">
    <property type="component" value="Unassembled WGS sequence"/>
</dbReference>
<evidence type="ECO:0000313" key="5">
    <source>
        <dbReference type="EMBL" id="CAH0536385.1"/>
    </source>
</evidence>
<protein>
    <recommendedName>
        <fullName evidence="4">HTH marR-type domain-containing protein</fullName>
    </recommendedName>
</protein>
<evidence type="ECO:0000256" key="2">
    <source>
        <dbReference type="ARBA" id="ARBA00023125"/>
    </source>
</evidence>
<dbReference type="InterPro" id="IPR036388">
    <property type="entry name" value="WH-like_DNA-bd_sf"/>
</dbReference>
<dbReference type="InterPro" id="IPR023187">
    <property type="entry name" value="Tscrpt_reg_MarR-type_CS"/>
</dbReference>
<dbReference type="Gene3D" id="1.10.10.10">
    <property type="entry name" value="Winged helix-like DNA-binding domain superfamily/Winged helix DNA-binding domain"/>
    <property type="match status" value="1"/>
</dbReference>
<dbReference type="InterPro" id="IPR036390">
    <property type="entry name" value="WH_DNA-bd_sf"/>
</dbReference>
<proteinExistence type="predicted"/>
<dbReference type="PANTHER" id="PTHR42756:SF1">
    <property type="entry name" value="TRANSCRIPTIONAL REPRESSOR OF EMRAB OPERON"/>
    <property type="match status" value="1"/>
</dbReference>
<dbReference type="SUPFAM" id="SSF46785">
    <property type="entry name" value="Winged helix' DNA-binding domain"/>
    <property type="match status" value="1"/>
</dbReference>
<evidence type="ECO:0000259" key="4">
    <source>
        <dbReference type="PROSITE" id="PS50995"/>
    </source>
</evidence>
<accession>A0ABM8ZZF1</accession>
<keyword evidence="6" id="KW-1185">Reference proteome</keyword>
<dbReference type="SMART" id="SM00347">
    <property type="entry name" value="HTH_MARR"/>
    <property type="match status" value="1"/>
</dbReference>
<name>A0ABM8ZZF1_9VIBR</name>
<evidence type="ECO:0000256" key="1">
    <source>
        <dbReference type="ARBA" id="ARBA00023015"/>
    </source>
</evidence>
<dbReference type="PRINTS" id="PR00598">
    <property type="entry name" value="HTHMARR"/>
</dbReference>
<dbReference type="PANTHER" id="PTHR42756">
    <property type="entry name" value="TRANSCRIPTIONAL REGULATOR, MARR"/>
    <property type="match status" value="1"/>
</dbReference>
<gene>
    <name evidence="5" type="ORF">VMF7928_00396</name>
</gene>
<dbReference type="EMBL" id="CAKLDM010000001">
    <property type="protein sequence ID" value="CAH0536385.1"/>
    <property type="molecule type" value="Genomic_DNA"/>
</dbReference>